<keyword evidence="3" id="KW-1185">Reference proteome</keyword>
<protein>
    <submittedName>
        <fullName evidence="2">Uncharacterized protein</fullName>
    </submittedName>
</protein>
<reference evidence="2 3" key="1">
    <citation type="submission" date="2019-11" db="EMBL/GenBank/DDBJ databases">
        <title>Whole genome sequence of Oryza granulata.</title>
        <authorList>
            <person name="Li W."/>
        </authorList>
    </citation>
    <scope>NUCLEOTIDE SEQUENCE [LARGE SCALE GENOMIC DNA]</scope>
    <source>
        <strain evidence="3">cv. Menghai</strain>
        <tissue evidence="2">Leaf</tissue>
    </source>
</reference>
<evidence type="ECO:0000313" key="2">
    <source>
        <dbReference type="EMBL" id="KAF0898060.1"/>
    </source>
</evidence>
<feature type="region of interest" description="Disordered" evidence="1">
    <location>
        <begin position="29"/>
        <end position="62"/>
    </location>
</feature>
<organism evidence="2 3">
    <name type="scientific">Oryza meyeriana var. granulata</name>
    <dbReference type="NCBI Taxonomy" id="110450"/>
    <lineage>
        <taxon>Eukaryota</taxon>
        <taxon>Viridiplantae</taxon>
        <taxon>Streptophyta</taxon>
        <taxon>Embryophyta</taxon>
        <taxon>Tracheophyta</taxon>
        <taxon>Spermatophyta</taxon>
        <taxon>Magnoliopsida</taxon>
        <taxon>Liliopsida</taxon>
        <taxon>Poales</taxon>
        <taxon>Poaceae</taxon>
        <taxon>BOP clade</taxon>
        <taxon>Oryzoideae</taxon>
        <taxon>Oryzeae</taxon>
        <taxon>Oryzinae</taxon>
        <taxon>Oryza</taxon>
        <taxon>Oryza meyeriana</taxon>
    </lineage>
</organism>
<sequence length="62" mass="6598">MLRSITSINGVNETKCKRIGGSARACHLEKDESDGLVPDTAATGHPDELDAGSAATQRRIFE</sequence>
<accession>A0A6G1CD40</accession>
<dbReference type="AlphaFoldDB" id="A0A6G1CD40"/>
<dbReference type="Proteomes" id="UP000479710">
    <property type="component" value="Unassembled WGS sequence"/>
</dbReference>
<dbReference type="EMBL" id="SPHZ02000009">
    <property type="protein sequence ID" value="KAF0898060.1"/>
    <property type="molecule type" value="Genomic_DNA"/>
</dbReference>
<proteinExistence type="predicted"/>
<comment type="caution">
    <text evidence="2">The sequence shown here is derived from an EMBL/GenBank/DDBJ whole genome shotgun (WGS) entry which is preliminary data.</text>
</comment>
<evidence type="ECO:0000256" key="1">
    <source>
        <dbReference type="SAM" id="MobiDB-lite"/>
    </source>
</evidence>
<name>A0A6G1CD40_9ORYZ</name>
<gene>
    <name evidence="2" type="ORF">E2562_001731</name>
</gene>
<evidence type="ECO:0000313" key="3">
    <source>
        <dbReference type="Proteomes" id="UP000479710"/>
    </source>
</evidence>